<dbReference type="Proteomes" id="UP000027135">
    <property type="component" value="Unassembled WGS sequence"/>
</dbReference>
<evidence type="ECO:0000313" key="2">
    <source>
        <dbReference type="Proteomes" id="UP000027135"/>
    </source>
</evidence>
<keyword evidence="2" id="KW-1185">Reference proteome</keyword>
<dbReference type="InParanoid" id="A0A067RJR8"/>
<protein>
    <submittedName>
        <fullName evidence="1">Uncharacterized protein</fullName>
    </submittedName>
</protein>
<organism evidence="1 2">
    <name type="scientific">Zootermopsis nevadensis</name>
    <name type="common">Dampwood termite</name>
    <dbReference type="NCBI Taxonomy" id="136037"/>
    <lineage>
        <taxon>Eukaryota</taxon>
        <taxon>Metazoa</taxon>
        <taxon>Ecdysozoa</taxon>
        <taxon>Arthropoda</taxon>
        <taxon>Hexapoda</taxon>
        <taxon>Insecta</taxon>
        <taxon>Pterygota</taxon>
        <taxon>Neoptera</taxon>
        <taxon>Polyneoptera</taxon>
        <taxon>Dictyoptera</taxon>
        <taxon>Blattodea</taxon>
        <taxon>Blattoidea</taxon>
        <taxon>Termitoidae</taxon>
        <taxon>Termopsidae</taxon>
        <taxon>Zootermopsis</taxon>
    </lineage>
</organism>
<dbReference type="EMBL" id="KK852588">
    <property type="protein sequence ID" value="KDR20776.1"/>
    <property type="molecule type" value="Genomic_DNA"/>
</dbReference>
<name>A0A067RJR8_ZOONE</name>
<dbReference type="AlphaFoldDB" id="A0A067RJR8"/>
<gene>
    <name evidence="1" type="ORF">L798_05019</name>
</gene>
<sequence>MIGFNWLRTGTDVRVLSFGFHKSRTSLVIKDEFQTFDAPNGLAVCLPSLVTKCALKGLPDLIHGDICARCVLLMNQELATPTLRLDIFAEAVRHFCTYPRLQAKW</sequence>
<accession>A0A067RJR8</accession>
<proteinExistence type="predicted"/>
<evidence type="ECO:0000313" key="1">
    <source>
        <dbReference type="EMBL" id="KDR20776.1"/>
    </source>
</evidence>
<reference evidence="1 2" key="1">
    <citation type="journal article" date="2014" name="Nat. Commun.">
        <title>Molecular traces of alternative social organization in a termite genome.</title>
        <authorList>
            <person name="Terrapon N."/>
            <person name="Li C."/>
            <person name="Robertson H.M."/>
            <person name="Ji L."/>
            <person name="Meng X."/>
            <person name="Booth W."/>
            <person name="Chen Z."/>
            <person name="Childers C.P."/>
            <person name="Glastad K.M."/>
            <person name="Gokhale K."/>
            <person name="Gowin J."/>
            <person name="Gronenberg W."/>
            <person name="Hermansen R.A."/>
            <person name="Hu H."/>
            <person name="Hunt B.G."/>
            <person name="Huylmans A.K."/>
            <person name="Khalil S.M."/>
            <person name="Mitchell R.D."/>
            <person name="Munoz-Torres M.C."/>
            <person name="Mustard J.A."/>
            <person name="Pan H."/>
            <person name="Reese J.T."/>
            <person name="Scharf M.E."/>
            <person name="Sun F."/>
            <person name="Vogel H."/>
            <person name="Xiao J."/>
            <person name="Yang W."/>
            <person name="Yang Z."/>
            <person name="Yang Z."/>
            <person name="Zhou J."/>
            <person name="Zhu J."/>
            <person name="Brent C.S."/>
            <person name="Elsik C.G."/>
            <person name="Goodisman M.A."/>
            <person name="Liberles D.A."/>
            <person name="Roe R.M."/>
            <person name="Vargo E.L."/>
            <person name="Vilcinskas A."/>
            <person name="Wang J."/>
            <person name="Bornberg-Bauer E."/>
            <person name="Korb J."/>
            <person name="Zhang G."/>
            <person name="Liebig J."/>
        </authorList>
    </citation>
    <scope>NUCLEOTIDE SEQUENCE [LARGE SCALE GENOMIC DNA]</scope>
    <source>
        <tissue evidence="1">Whole organism</tissue>
    </source>
</reference>